<evidence type="ECO:0000256" key="3">
    <source>
        <dbReference type="ARBA" id="ARBA00022729"/>
    </source>
</evidence>
<organism evidence="9 10">
    <name type="scientific">Pogona vitticeps</name>
    <name type="common">central bearded dragon</name>
    <dbReference type="NCBI Taxonomy" id="103695"/>
    <lineage>
        <taxon>Eukaryota</taxon>
        <taxon>Metazoa</taxon>
        <taxon>Chordata</taxon>
        <taxon>Craniata</taxon>
        <taxon>Vertebrata</taxon>
        <taxon>Euteleostomi</taxon>
        <taxon>Lepidosauria</taxon>
        <taxon>Squamata</taxon>
        <taxon>Bifurcata</taxon>
        <taxon>Unidentata</taxon>
        <taxon>Episquamata</taxon>
        <taxon>Toxicofera</taxon>
        <taxon>Iguania</taxon>
        <taxon>Acrodonta</taxon>
        <taxon>Agamidae</taxon>
        <taxon>Amphibolurinae</taxon>
        <taxon>Pogona</taxon>
    </lineage>
</organism>
<dbReference type="PANTHER" id="PTHR46160">
    <property type="entry name" value="ALPHA-TECTORIN-RELATED"/>
    <property type="match status" value="1"/>
</dbReference>
<dbReference type="Proteomes" id="UP001652642">
    <property type="component" value="Chromosome 9"/>
</dbReference>
<keyword evidence="2" id="KW-1003">Cell membrane</keyword>
<dbReference type="GeneID" id="110070937"/>
<keyword evidence="5" id="KW-0472">Membrane</keyword>
<dbReference type="Pfam" id="PF12714">
    <property type="entry name" value="TILa"/>
    <property type="match status" value="2"/>
</dbReference>
<evidence type="ECO:0000256" key="4">
    <source>
        <dbReference type="ARBA" id="ARBA00022737"/>
    </source>
</evidence>
<proteinExistence type="predicted"/>
<feature type="domain" description="VWFD" evidence="8">
    <location>
        <begin position="140"/>
        <end position="319"/>
    </location>
</feature>
<keyword evidence="3" id="KW-0732">Signal</keyword>
<keyword evidence="7" id="KW-0325">Glycoprotein</keyword>
<dbReference type="InterPro" id="IPR014853">
    <property type="entry name" value="VWF/SSPO/ZAN-like_Cys-rich_dom"/>
</dbReference>
<dbReference type="Pfam" id="PF00094">
    <property type="entry name" value="VWD"/>
    <property type="match status" value="2"/>
</dbReference>
<dbReference type="CDD" id="cd19941">
    <property type="entry name" value="TIL"/>
    <property type="match status" value="2"/>
</dbReference>
<dbReference type="PANTHER" id="PTHR46160:SF7">
    <property type="entry name" value="VWFD DOMAIN-CONTAINING PROTEIN"/>
    <property type="match status" value="1"/>
</dbReference>
<evidence type="ECO:0000256" key="1">
    <source>
        <dbReference type="ARBA" id="ARBA00004236"/>
    </source>
</evidence>
<keyword evidence="9" id="KW-1185">Reference proteome</keyword>
<evidence type="ECO:0000259" key="8">
    <source>
        <dbReference type="PROSITE" id="PS51233"/>
    </source>
</evidence>
<evidence type="ECO:0000256" key="6">
    <source>
        <dbReference type="ARBA" id="ARBA00023157"/>
    </source>
</evidence>
<evidence type="ECO:0000313" key="9">
    <source>
        <dbReference type="Proteomes" id="UP001652642"/>
    </source>
</evidence>
<dbReference type="SMART" id="SM00215">
    <property type="entry name" value="VWC_out"/>
    <property type="match status" value="2"/>
</dbReference>
<evidence type="ECO:0000256" key="7">
    <source>
        <dbReference type="ARBA" id="ARBA00023180"/>
    </source>
</evidence>
<dbReference type="InterPro" id="IPR036084">
    <property type="entry name" value="Ser_inhib-like_sf"/>
</dbReference>
<dbReference type="InterPro" id="IPR002919">
    <property type="entry name" value="TIL_dom"/>
</dbReference>
<dbReference type="PROSITE" id="PS51233">
    <property type="entry name" value="VWFD"/>
    <property type="match status" value="2"/>
</dbReference>
<name>A0ABM5ESH0_9SAUR</name>
<reference evidence="10" key="1">
    <citation type="submission" date="2025-08" db="UniProtKB">
        <authorList>
            <consortium name="RefSeq"/>
        </authorList>
    </citation>
    <scope>IDENTIFICATION</scope>
</reference>
<feature type="domain" description="VWFD" evidence="8">
    <location>
        <begin position="527"/>
        <end position="701"/>
    </location>
</feature>
<dbReference type="InterPro" id="IPR001846">
    <property type="entry name" value="VWF_type-D"/>
</dbReference>
<evidence type="ECO:0000256" key="2">
    <source>
        <dbReference type="ARBA" id="ARBA00022475"/>
    </source>
</evidence>
<dbReference type="Gene3D" id="2.10.25.10">
    <property type="entry name" value="Laminin"/>
    <property type="match status" value="2"/>
</dbReference>
<dbReference type="InterPro" id="IPR001007">
    <property type="entry name" value="VWF_dom"/>
</dbReference>
<dbReference type="SUPFAM" id="SSF57567">
    <property type="entry name" value="Serine protease inhibitors"/>
    <property type="match status" value="2"/>
</dbReference>
<protein>
    <submittedName>
        <fullName evidence="10">IgGFc-binding protein-like</fullName>
    </submittedName>
</protein>
<dbReference type="Pfam" id="PF01826">
    <property type="entry name" value="TIL"/>
    <property type="match status" value="2"/>
</dbReference>
<keyword evidence="4" id="KW-0677">Repeat</keyword>
<dbReference type="Pfam" id="PF08742">
    <property type="entry name" value="C8"/>
    <property type="match status" value="1"/>
</dbReference>
<dbReference type="SMART" id="SM00832">
    <property type="entry name" value="C8"/>
    <property type="match status" value="1"/>
</dbReference>
<evidence type="ECO:0000256" key="5">
    <source>
        <dbReference type="ARBA" id="ARBA00023136"/>
    </source>
</evidence>
<keyword evidence="6" id="KW-1015">Disulfide bond</keyword>
<evidence type="ECO:0000313" key="10">
    <source>
        <dbReference type="RefSeq" id="XP_072836082.1"/>
    </source>
</evidence>
<comment type="subcellular location">
    <subcellularLocation>
        <location evidence="1">Cell membrane</location>
    </subcellularLocation>
</comment>
<gene>
    <name evidence="10" type="primary">LOC110070937</name>
</gene>
<sequence>MATIHPGWVFFFESCYLKQNFSKLSPPCVLNSHYEVCAKSCGQSCASLYAPVTCPAQCEEDCVCDEGFVLSGHDCVPIARCGCFYQGRYYPALTTFHPKCEERCQCQPGGNVVCEVLPCGPNEECKLVDGVQKCHPTGNATCSVVGGLYLSFDGLAYTFQGTCTYILTKLQEKNVNLEPITVTVENEAWANGEIIVPKLVHVEVFGVHLTLLRNIPGQVLVDGVFYYLPVNLLGGSLRIYQHGISVRIHTSFGFAVSYDLFYHVRVTLPNTYTDQMRGLCGNYNGQKEDDLQLPDGTVVSDVAVFGAAWKIPIPGISCVDGCSGSLCPVCAEGQQELFKQPGYCGLLTLPEGPFAACHAVLDPTEYLNNCIHELCIGGGDKAIACQSIQSYVTACQAAKVIIQPWRSLSFCPLTCPANSHYDICSNVCEVNCAGLTDHIQCPENCAEGCQCDDGFFFDGLECISLDKCGCFENNRYFPQGQSYLSADCKTRCVCEDRGSVTCFPHSCAAGEECGLRDEIRVCFPKEGHCKLMPGAQLSSFDGLSGDVPAPGTYLLTSLCDVSSQDWFRVVAGVASCPPEEIAAPTLLHVFFKDLFITVNGKNEVWVNGLPVPIPLNITSSITLNVAGNVVVLRSPQVQVTRSPAGGVVVTVQPALSGRVCGACGNFNHDQTDDLQNPNGVAVNNVPELLVSWTARDFTLCVN</sequence>
<dbReference type="SMART" id="SM00216">
    <property type="entry name" value="VWD"/>
    <property type="match status" value="2"/>
</dbReference>
<dbReference type="InterPro" id="IPR052749">
    <property type="entry name" value="Alpha-tectorin"/>
</dbReference>
<dbReference type="RefSeq" id="XP_072836082.1">
    <property type="nucleotide sequence ID" value="XM_072979981.1"/>
</dbReference>
<dbReference type="InterPro" id="IPR025615">
    <property type="entry name" value="TILa_dom"/>
</dbReference>
<accession>A0ABM5ESH0</accession>